<dbReference type="InterPro" id="IPR036879">
    <property type="entry name" value="TF_MADSbox_sf"/>
</dbReference>
<dbReference type="eggNOG" id="KOG0014">
    <property type="taxonomic scope" value="Eukaryota"/>
</dbReference>
<feature type="compositionally biased region" description="Low complexity" evidence="6">
    <location>
        <begin position="245"/>
        <end position="304"/>
    </location>
</feature>
<dbReference type="InParanoid" id="D8S8B2"/>
<dbReference type="Gene3D" id="3.40.1810.10">
    <property type="entry name" value="Transcription factor, MADS-box"/>
    <property type="match status" value="1"/>
</dbReference>
<dbReference type="AlphaFoldDB" id="D8S8B2"/>
<dbReference type="Pfam" id="PF01486">
    <property type="entry name" value="K-box"/>
    <property type="match status" value="1"/>
</dbReference>
<evidence type="ECO:0000256" key="2">
    <source>
        <dbReference type="ARBA" id="ARBA00023015"/>
    </source>
</evidence>
<dbReference type="OrthoDB" id="1933443at2759"/>
<keyword evidence="5" id="KW-0539">Nucleus</keyword>
<dbReference type="PROSITE" id="PS00350">
    <property type="entry name" value="MADS_BOX_1"/>
    <property type="match status" value="1"/>
</dbReference>
<dbReference type="GO" id="GO:0005634">
    <property type="term" value="C:nucleus"/>
    <property type="evidence" value="ECO:0007669"/>
    <property type="project" value="UniProtKB-SubCell"/>
</dbReference>
<feature type="domain" description="MADS-box" evidence="7">
    <location>
        <begin position="44"/>
        <end position="104"/>
    </location>
</feature>
<keyword evidence="4" id="KW-0804">Transcription</keyword>
<dbReference type="SUPFAM" id="SSF55455">
    <property type="entry name" value="SRF-like"/>
    <property type="match status" value="1"/>
</dbReference>
<keyword evidence="2" id="KW-0805">Transcription regulation</keyword>
<dbReference type="KEGG" id="smo:SELMODRAFT_450837"/>
<dbReference type="EMBL" id="GL377606">
    <property type="protein sequence ID" value="EFJ19381.1"/>
    <property type="molecule type" value="Genomic_DNA"/>
</dbReference>
<feature type="compositionally biased region" description="Low complexity" evidence="6">
    <location>
        <begin position="1"/>
        <end position="28"/>
    </location>
</feature>
<reference evidence="9 10" key="1">
    <citation type="journal article" date="2011" name="Science">
        <title>The Selaginella genome identifies genetic changes associated with the evolution of vascular plants.</title>
        <authorList>
            <person name="Banks J.A."/>
            <person name="Nishiyama T."/>
            <person name="Hasebe M."/>
            <person name="Bowman J.L."/>
            <person name="Gribskov M."/>
            <person name="dePamphilis C."/>
            <person name="Albert V.A."/>
            <person name="Aono N."/>
            <person name="Aoyama T."/>
            <person name="Ambrose B.A."/>
            <person name="Ashton N.W."/>
            <person name="Axtell M.J."/>
            <person name="Barker E."/>
            <person name="Barker M.S."/>
            <person name="Bennetzen J.L."/>
            <person name="Bonawitz N.D."/>
            <person name="Chapple C."/>
            <person name="Cheng C."/>
            <person name="Correa L.G."/>
            <person name="Dacre M."/>
            <person name="DeBarry J."/>
            <person name="Dreyer I."/>
            <person name="Elias M."/>
            <person name="Engstrom E.M."/>
            <person name="Estelle M."/>
            <person name="Feng L."/>
            <person name="Finet C."/>
            <person name="Floyd S.K."/>
            <person name="Frommer W.B."/>
            <person name="Fujita T."/>
            <person name="Gramzow L."/>
            <person name="Gutensohn M."/>
            <person name="Harholt J."/>
            <person name="Hattori M."/>
            <person name="Heyl A."/>
            <person name="Hirai T."/>
            <person name="Hiwatashi Y."/>
            <person name="Ishikawa M."/>
            <person name="Iwata M."/>
            <person name="Karol K.G."/>
            <person name="Koehler B."/>
            <person name="Kolukisaoglu U."/>
            <person name="Kubo M."/>
            <person name="Kurata T."/>
            <person name="Lalonde S."/>
            <person name="Li K."/>
            <person name="Li Y."/>
            <person name="Litt A."/>
            <person name="Lyons E."/>
            <person name="Manning G."/>
            <person name="Maruyama T."/>
            <person name="Michael T.P."/>
            <person name="Mikami K."/>
            <person name="Miyazaki S."/>
            <person name="Morinaga S."/>
            <person name="Murata T."/>
            <person name="Mueller-Roeber B."/>
            <person name="Nelson D.R."/>
            <person name="Obara M."/>
            <person name="Oguri Y."/>
            <person name="Olmstead R.G."/>
            <person name="Onodera N."/>
            <person name="Petersen B.L."/>
            <person name="Pils B."/>
            <person name="Prigge M."/>
            <person name="Rensing S.A."/>
            <person name="Riano-Pachon D.M."/>
            <person name="Roberts A.W."/>
            <person name="Sato Y."/>
            <person name="Scheller H.V."/>
            <person name="Schulz B."/>
            <person name="Schulz C."/>
            <person name="Shakirov E.V."/>
            <person name="Shibagaki N."/>
            <person name="Shinohara N."/>
            <person name="Shippen D.E."/>
            <person name="Soerensen I."/>
            <person name="Sotooka R."/>
            <person name="Sugimoto N."/>
            <person name="Sugita M."/>
            <person name="Sumikawa N."/>
            <person name="Tanurdzic M."/>
            <person name="Theissen G."/>
            <person name="Ulvskov P."/>
            <person name="Wakazuki S."/>
            <person name="Weng J.K."/>
            <person name="Willats W.W."/>
            <person name="Wipf D."/>
            <person name="Wolf P.G."/>
            <person name="Yang L."/>
            <person name="Zimmer A.D."/>
            <person name="Zhu Q."/>
            <person name="Mitros T."/>
            <person name="Hellsten U."/>
            <person name="Loque D."/>
            <person name="Otillar R."/>
            <person name="Salamov A."/>
            <person name="Schmutz J."/>
            <person name="Shapiro H."/>
            <person name="Lindquist E."/>
            <person name="Lucas S."/>
            <person name="Rokhsar D."/>
            <person name="Grigoriev I.V."/>
        </authorList>
    </citation>
    <scope>NUCLEOTIDE SEQUENCE [LARGE SCALE GENOMIC DNA]</scope>
</reference>
<organism evidence="10">
    <name type="scientific">Selaginella moellendorffii</name>
    <name type="common">Spikemoss</name>
    <dbReference type="NCBI Taxonomy" id="88036"/>
    <lineage>
        <taxon>Eukaryota</taxon>
        <taxon>Viridiplantae</taxon>
        <taxon>Streptophyta</taxon>
        <taxon>Embryophyta</taxon>
        <taxon>Tracheophyta</taxon>
        <taxon>Lycopodiopsida</taxon>
        <taxon>Selaginellales</taxon>
        <taxon>Selaginellaceae</taxon>
        <taxon>Selaginella</taxon>
    </lineage>
</organism>
<feature type="domain" description="K-box" evidence="8">
    <location>
        <begin position="131"/>
        <end position="228"/>
    </location>
</feature>
<keyword evidence="10" id="KW-1185">Reference proteome</keyword>
<dbReference type="InterPro" id="IPR002487">
    <property type="entry name" value="TF_Kbox"/>
</dbReference>
<dbReference type="Gramene" id="EFJ19381">
    <property type="protein sequence ID" value="EFJ19381"/>
    <property type="gene ID" value="SELMODRAFT_450837"/>
</dbReference>
<evidence type="ECO:0000256" key="6">
    <source>
        <dbReference type="SAM" id="MobiDB-lite"/>
    </source>
</evidence>
<dbReference type="GeneID" id="9635137"/>
<proteinExistence type="predicted"/>
<evidence type="ECO:0000256" key="1">
    <source>
        <dbReference type="ARBA" id="ARBA00004123"/>
    </source>
</evidence>
<dbReference type="Pfam" id="PF00319">
    <property type="entry name" value="SRF-TF"/>
    <property type="match status" value="1"/>
</dbReference>
<dbReference type="FunCoup" id="D8S8B2">
    <property type="interactions" value="16"/>
</dbReference>
<name>D8S8B2_SELML</name>
<dbReference type="HOGENOM" id="CLU_053053_0_2_1"/>
<sequence length="327" mass="37129">MESEGLSLGTSSSSAAQQQEHHQQASSAKSPQEKRSDHQQQPSVGRGKIEIKRIENATSRQVTFSKRRGGLLKKAHELSVLCDAQVALIIFSSTGKLFEYASTSMKEILDRYGKYPESVQGGNIASQHHDSDYFSREVIRLKQQLERSQQTQRHLLGDDLAHLALKDLQSLEQQLELGLNRIRSRKCALSMHQEQVFLDEIEDLRRRELQLHKENEMLRRRLADHAQGSVNPLETREPPSFGNASLSLSSSRSQQQHKQQQQQQQKQAQQQAISQQMQIHIQKQQQQQQQSSLSDQNLQTSLQLGLYEPNLGGRRSSLIQASSDSSH</sequence>
<dbReference type="GO" id="GO:0000978">
    <property type="term" value="F:RNA polymerase II cis-regulatory region sequence-specific DNA binding"/>
    <property type="evidence" value="ECO:0000318"/>
    <property type="project" value="GO_Central"/>
</dbReference>
<feature type="region of interest" description="Disordered" evidence="6">
    <location>
        <begin position="1"/>
        <end position="52"/>
    </location>
</feature>
<dbReference type="Proteomes" id="UP000001514">
    <property type="component" value="Unassembled WGS sequence"/>
</dbReference>
<dbReference type="GO" id="GO:0006357">
    <property type="term" value="P:regulation of transcription by RNA polymerase II"/>
    <property type="evidence" value="ECO:0000318"/>
    <property type="project" value="GO_Central"/>
</dbReference>
<dbReference type="InterPro" id="IPR050142">
    <property type="entry name" value="MADS-box/MEF2_TF"/>
</dbReference>
<evidence type="ECO:0000313" key="10">
    <source>
        <dbReference type="Proteomes" id="UP000001514"/>
    </source>
</evidence>
<dbReference type="CDD" id="cd00265">
    <property type="entry name" value="MADS_MEF2_like"/>
    <property type="match status" value="1"/>
</dbReference>
<dbReference type="OMA" id="TLTQSLW"/>
<dbReference type="InterPro" id="IPR033896">
    <property type="entry name" value="MEF2-like_N"/>
</dbReference>
<evidence type="ECO:0000256" key="5">
    <source>
        <dbReference type="ARBA" id="ARBA00023242"/>
    </source>
</evidence>
<evidence type="ECO:0000256" key="3">
    <source>
        <dbReference type="ARBA" id="ARBA00023125"/>
    </source>
</evidence>
<dbReference type="GO" id="GO:0000981">
    <property type="term" value="F:DNA-binding transcription factor activity, RNA polymerase II-specific"/>
    <property type="evidence" value="ECO:0000318"/>
    <property type="project" value="GO_Central"/>
</dbReference>
<dbReference type="PRINTS" id="PR00404">
    <property type="entry name" value="MADSDOMAIN"/>
</dbReference>
<evidence type="ECO:0000259" key="8">
    <source>
        <dbReference type="PROSITE" id="PS51297"/>
    </source>
</evidence>
<dbReference type="GO" id="GO:0045944">
    <property type="term" value="P:positive regulation of transcription by RNA polymerase II"/>
    <property type="evidence" value="ECO:0007669"/>
    <property type="project" value="InterPro"/>
</dbReference>
<dbReference type="SMART" id="SM00432">
    <property type="entry name" value="MADS"/>
    <property type="match status" value="1"/>
</dbReference>
<dbReference type="PROSITE" id="PS51297">
    <property type="entry name" value="K_BOX"/>
    <property type="match status" value="1"/>
</dbReference>
<accession>D8S8B2</accession>
<evidence type="ECO:0000259" key="7">
    <source>
        <dbReference type="PROSITE" id="PS50066"/>
    </source>
</evidence>
<feature type="region of interest" description="Disordered" evidence="6">
    <location>
        <begin position="222"/>
        <end position="327"/>
    </location>
</feature>
<protein>
    <submittedName>
        <fullName evidence="9">MADS-domain transcription factor</fullName>
    </submittedName>
</protein>
<dbReference type="FunFam" id="3.40.1810.10:FF:000003">
    <property type="entry name" value="MADS-box transcription factor MADS-MC"/>
    <property type="match status" value="1"/>
</dbReference>
<evidence type="ECO:0000256" key="4">
    <source>
        <dbReference type="ARBA" id="ARBA00023163"/>
    </source>
</evidence>
<dbReference type="PANTHER" id="PTHR48019">
    <property type="entry name" value="SERUM RESPONSE FACTOR HOMOLOG"/>
    <property type="match status" value="1"/>
</dbReference>
<comment type="subcellular location">
    <subcellularLocation>
        <location evidence="1">Nucleus</location>
    </subcellularLocation>
</comment>
<dbReference type="GO" id="GO:0046983">
    <property type="term" value="F:protein dimerization activity"/>
    <property type="evidence" value="ECO:0007669"/>
    <property type="project" value="InterPro"/>
</dbReference>
<keyword evidence="3" id="KW-0238">DNA-binding</keyword>
<feature type="compositionally biased region" description="Polar residues" evidence="6">
    <location>
        <begin position="317"/>
        <end position="327"/>
    </location>
</feature>
<dbReference type="PROSITE" id="PS50066">
    <property type="entry name" value="MADS_BOX_2"/>
    <property type="match status" value="1"/>
</dbReference>
<gene>
    <name evidence="9" type="primary">MADS1-2</name>
    <name evidence="9" type="ORF">SELMODRAFT_450837</name>
</gene>
<dbReference type="InterPro" id="IPR002100">
    <property type="entry name" value="TF_MADSbox"/>
</dbReference>
<evidence type="ECO:0000313" key="9">
    <source>
        <dbReference type="EMBL" id="EFJ19381.1"/>
    </source>
</evidence>